<dbReference type="GO" id="GO:0003723">
    <property type="term" value="F:RNA binding"/>
    <property type="evidence" value="ECO:0007669"/>
    <property type="project" value="InterPro"/>
</dbReference>
<dbReference type="Proteomes" id="UP000516437">
    <property type="component" value="Chromosome 3"/>
</dbReference>
<comment type="caution">
    <text evidence="3">The sequence shown here is derived from an EMBL/GenBank/DDBJ whole genome shotgun (WGS) entry which is preliminary data.</text>
</comment>
<organism evidence="3 4">
    <name type="scientific">Morella rubra</name>
    <name type="common">Chinese bayberry</name>
    <dbReference type="NCBI Taxonomy" id="262757"/>
    <lineage>
        <taxon>Eukaryota</taxon>
        <taxon>Viridiplantae</taxon>
        <taxon>Streptophyta</taxon>
        <taxon>Embryophyta</taxon>
        <taxon>Tracheophyta</taxon>
        <taxon>Spermatophyta</taxon>
        <taxon>Magnoliopsida</taxon>
        <taxon>eudicotyledons</taxon>
        <taxon>Gunneridae</taxon>
        <taxon>Pentapetalae</taxon>
        <taxon>rosids</taxon>
        <taxon>fabids</taxon>
        <taxon>Fagales</taxon>
        <taxon>Myricaceae</taxon>
        <taxon>Morella</taxon>
    </lineage>
</organism>
<dbReference type="Pfam" id="PF11955">
    <property type="entry name" value="PORR"/>
    <property type="match status" value="1"/>
</dbReference>
<feature type="compositionally biased region" description="Basic and acidic residues" evidence="1">
    <location>
        <begin position="425"/>
        <end position="478"/>
    </location>
</feature>
<sequence>MQFIFRSLTKPSCQSQLHHRRTFVEAPIKRVRDRGLDHAVEKEKNLRPLLNLKNFIKSEPSKSVPVTVITQNRDSLQIPVRPIDFIRKYPSVFEEFLPGRIGIHPHIRLTTEVLNLDIEEQLVYQSETYKQQAADRVLKLLMISRANKIPLSIIERLKWDLGLPQDYEKTLLPEFPDYFQIVGDPSSSKGSEDGRALELVCWSNELATSLLEKKAMKGKLGYEKGMAIAFPMQFSRGFEMDMKLKRWVDEWQKLPYISPYENASHLPPKSDESDKWVVAVLHELLHILVPKKTEEDNILCLGEYLGVRSRFRRALLHHPGIFYSSSKIGTYTVVLREGYKRGLLVEDHPWMIIRNRYIHLMNVVKDDHKPISTPGGSSQKKKGTDRDGKGKGEEKEEDESGEEKEEAFYESSDAEVVDVSDQEYEEYKNESHKGVQKEVVDNRGRKARKMNFDGKRPSRKSESERAGGKQASKMKEYVPSKVSKRAKIHSRSNVRGSSQARSSLPRSKESSLPEKRTST</sequence>
<evidence type="ECO:0000256" key="1">
    <source>
        <dbReference type="SAM" id="MobiDB-lite"/>
    </source>
</evidence>
<dbReference type="PANTHER" id="PTHR31476:SF16">
    <property type="entry name" value="F14O23.23 PROTEIN"/>
    <property type="match status" value="1"/>
</dbReference>
<dbReference type="EMBL" id="RXIC02000021">
    <property type="protein sequence ID" value="KAB1220688.1"/>
    <property type="molecule type" value="Genomic_DNA"/>
</dbReference>
<protein>
    <submittedName>
        <fullName evidence="3">Protein ROOT PRIMORDIUM DEFECTIVE 1</fullName>
    </submittedName>
</protein>
<dbReference type="OrthoDB" id="1892230at2759"/>
<dbReference type="PANTHER" id="PTHR31476">
    <property type="entry name" value="PROTEIN WHAT'S THIS FACTOR 1 HOMOLOG, CHLOROPLASTIC"/>
    <property type="match status" value="1"/>
</dbReference>
<name>A0A6A1WAG3_9ROSI</name>
<feature type="compositionally biased region" description="Basic residues" evidence="1">
    <location>
        <begin position="482"/>
        <end position="492"/>
    </location>
</feature>
<feature type="compositionally biased region" description="Acidic residues" evidence="1">
    <location>
        <begin position="412"/>
        <end position="424"/>
    </location>
</feature>
<feature type="region of interest" description="Disordered" evidence="1">
    <location>
        <begin position="368"/>
        <end position="519"/>
    </location>
</feature>
<gene>
    <name evidence="3" type="ORF">CJ030_MR3G009362</name>
</gene>
<feature type="compositionally biased region" description="Basic and acidic residues" evidence="1">
    <location>
        <begin position="382"/>
        <end position="394"/>
    </location>
</feature>
<dbReference type="InterPro" id="IPR045040">
    <property type="entry name" value="PORR_fam"/>
</dbReference>
<feature type="compositionally biased region" description="Acidic residues" evidence="1">
    <location>
        <begin position="395"/>
        <end position="405"/>
    </location>
</feature>
<evidence type="ECO:0000259" key="2">
    <source>
        <dbReference type="Pfam" id="PF11955"/>
    </source>
</evidence>
<keyword evidence="4" id="KW-1185">Reference proteome</keyword>
<dbReference type="AlphaFoldDB" id="A0A6A1WAG3"/>
<feature type="compositionally biased region" description="Polar residues" evidence="1">
    <location>
        <begin position="493"/>
        <end position="505"/>
    </location>
</feature>
<dbReference type="InterPro" id="IPR021099">
    <property type="entry name" value="PORR_domain"/>
</dbReference>
<feature type="compositionally biased region" description="Basic and acidic residues" evidence="1">
    <location>
        <begin position="506"/>
        <end position="519"/>
    </location>
</feature>
<evidence type="ECO:0000313" key="4">
    <source>
        <dbReference type="Proteomes" id="UP000516437"/>
    </source>
</evidence>
<reference evidence="3 4" key="1">
    <citation type="journal article" date="2019" name="Plant Biotechnol. J.">
        <title>The red bayberry genome and genetic basis of sex determination.</title>
        <authorList>
            <person name="Jia H.M."/>
            <person name="Jia H.J."/>
            <person name="Cai Q.L."/>
            <person name="Wang Y."/>
            <person name="Zhao H.B."/>
            <person name="Yang W.F."/>
            <person name="Wang G.Y."/>
            <person name="Li Y.H."/>
            <person name="Zhan D.L."/>
            <person name="Shen Y.T."/>
            <person name="Niu Q.F."/>
            <person name="Chang L."/>
            <person name="Qiu J."/>
            <person name="Zhao L."/>
            <person name="Xie H.B."/>
            <person name="Fu W.Y."/>
            <person name="Jin J."/>
            <person name="Li X.W."/>
            <person name="Jiao Y."/>
            <person name="Zhou C.C."/>
            <person name="Tu T."/>
            <person name="Chai C.Y."/>
            <person name="Gao J.L."/>
            <person name="Fan L.J."/>
            <person name="van de Weg E."/>
            <person name="Wang J.Y."/>
            <person name="Gao Z.S."/>
        </authorList>
    </citation>
    <scope>NUCLEOTIDE SEQUENCE [LARGE SCALE GENOMIC DNA]</scope>
    <source>
        <tissue evidence="3">Leaves</tissue>
    </source>
</reference>
<evidence type="ECO:0000313" key="3">
    <source>
        <dbReference type="EMBL" id="KAB1220688.1"/>
    </source>
</evidence>
<feature type="domain" description="PORR" evidence="2">
    <location>
        <begin position="31"/>
        <end position="363"/>
    </location>
</feature>
<proteinExistence type="predicted"/>
<accession>A0A6A1WAG3</accession>